<sequence length="108" mass="11706">MLSIWVGRLSAVEGAAETDDDSEIGSLSGKDKISPCADREAAKGMATVSSVSSTKKNIVARIGHPFLLALLTLTTGWDRILLFSSYADRPINMFWLPALKPSGIQERR</sequence>
<protein>
    <submittedName>
        <fullName evidence="1">Uncharacterized protein</fullName>
    </submittedName>
</protein>
<organism evidence="1">
    <name type="scientific">bioreactor metagenome</name>
    <dbReference type="NCBI Taxonomy" id="1076179"/>
    <lineage>
        <taxon>unclassified sequences</taxon>
        <taxon>metagenomes</taxon>
        <taxon>ecological metagenomes</taxon>
    </lineage>
</organism>
<proteinExistence type="predicted"/>
<gene>
    <name evidence="1" type="ORF">SDC9_181140</name>
</gene>
<comment type="caution">
    <text evidence="1">The sequence shown here is derived from an EMBL/GenBank/DDBJ whole genome shotgun (WGS) entry which is preliminary data.</text>
</comment>
<accession>A0A645H4P0</accession>
<evidence type="ECO:0000313" key="1">
    <source>
        <dbReference type="EMBL" id="MPN33650.1"/>
    </source>
</evidence>
<reference evidence="1" key="1">
    <citation type="submission" date="2019-08" db="EMBL/GenBank/DDBJ databases">
        <authorList>
            <person name="Kucharzyk K."/>
            <person name="Murdoch R.W."/>
            <person name="Higgins S."/>
            <person name="Loffler F."/>
        </authorList>
    </citation>
    <scope>NUCLEOTIDE SEQUENCE</scope>
</reference>
<dbReference type="EMBL" id="VSSQ01086249">
    <property type="protein sequence ID" value="MPN33650.1"/>
    <property type="molecule type" value="Genomic_DNA"/>
</dbReference>
<name>A0A645H4P0_9ZZZZ</name>
<dbReference type="AlphaFoldDB" id="A0A645H4P0"/>